<organism evidence="2 3">
    <name type="scientific">Trametes coccinea (strain BRFM310)</name>
    <name type="common">Pycnoporus coccineus</name>
    <dbReference type="NCBI Taxonomy" id="1353009"/>
    <lineage>
        <taxon>Eukaryota</taxon>
        <taxon>Fungi</taxon>
        <taxon>Dikarya</taxon>
        <taxon>Basidiomycota</taxon>
        <taxon>Agaricomycotina</taxon>
        <taxon>Agaricomycetes</taxon>
        <taxon>Polyporales</taxon>
        <taxon>Polyporaceae</taxon>
        <taxon>Trametes</taxon>
    </lineage>
</organism>
<accession>A0A1Y2IMJ7</accession>
<dbReference type="AlphaFoldDB" id="A0A1Y2IMJ7"/>
<sequence length="290" mass="32183">MRHRRPASLRLRLRLEPTPKRSPGNNDGNLNGTVPHRNIAPHHTVLRPSSSPPSFPHSPVLRRTFQDRPSRLQLLERRPQPRRPSPGLPDSRQRIAPVAAGHVAPRILPLTLPVLAVVLRLALLVVVRSGQTAGRALARGGVRARATRVGRGGECGGFGAGTGAPVSVPEVVRVPFARDAPAADVRLRLGGRTLDLVRVVLGRAPRRRRGVVLRKVLLLMLLLCLRRRCVRVRRGHRRLGVALVVLEVGLRRVLRESHRGCWAERAARKAAWGRREWGCNRRDRGGQGRR</sequence>
<evidence type="ECO:0000313" key="2">
    <source>
        <dbReference type="EMBL" id="OSD01913.1"/>
    </source>
</evidence>
<keyword evidence="3" id="KW-1185">Reference proteome</keyword>
<proteinExistence type="predicted"/>
<reference evidence="2 3" key="1">
    <citation type="journal article" date="2015" name="Biotechnol. Biofuels">
        <title>Enhanced degradation of softwood versus hardwood by the white-rot fungus Pycnoporus coccineus.</title>
        <authorList>
            <person name="Couturier M."/>
            <person name="Navarro D."/>
            <person name="Chevret D."/>
            <person name="Henrissat B."/>
            <person name="Piumi F."/>
            <person name="Ruiz-Duenas F.J."/>
            <person name="Martinez A.T."/>
            <person name="Grigoriev I.V."/>
            <person name="Riley R."/>
            <person name="Lipzen A."/>
            <person name="Berrin J.G."/>
            <person name="Master E.R."/>
            <person name="Rosso M.N."/>
        </authorList>
    </citation>
    <scope>NUCLEOTIDE SEQUENCE [LARGE SCALE GENOMIC DNA]</scope>
    <source>
        <strain evidence="2 3">BRFM310</strain>
    </source>
</reference>
<evidence type="ECO:0000256" key="1">
    <source>
        <dbReference type="SAM" id="MobiDB-lite"/>
    </source>
</evidence>
<protein>
    <submittedName>
        <fullName evidence="2">Uncharacterized protein</fullName>
    </submittedName>
</protein>
<feature type="compositionally biased region" description="Polar residues" evidence="1">
    <location>
        <begin position="23"/>
        <end position="32"/>
    </location>
</feature>
<dbReference type="Proteomes" id="UP000193067">
    <property type="component" value="Unassembled WGS sequence"/>
</dbReference>
<dbReference type="EMBL" id="KZ084108">
    <property type="protein sequence ID" value="OSD01913.1"/>
    <property type="molecule type" value="Genomic_DNA"/>
</dbReference>
<name>A0A1Y2IMJ7_TRAC3</name>
<evidence type="ECO:0000313" key="3">
    <source>
        <dbReference type="Proteomes" id="UP000193067"/>
    </source>
</evidence>
<feature type="region of interest" description="Disordered" evidence="1">
    <location>
        <begin position="1"/>
        <end position="93"/>
    </location>
</feature>
<gene>
    <name evidence="2" type="ORF">PYCCODRAFT_456431</name>
</gene>
<feature type="compositionally biased region" description="Basic and acidic residues" evidence="1">
    <location>
        <begin position="64"/>
        <end position="79"/>
    </location>
</feature>